<dbReference type="Proteomes" id="UP000887116">
    <property type="component" value="Unassembled WGS sequence"/>
</dbReference>
<comment type="caution">
    <text evidence="1">The sequence shown here is derived from an EMBL/GenBank/DDBJ whole genome shotgun (WGS) entry which is preliminary data.</text>
</comment>
<evidence type="ECO:0000313" key="2">
    <source>
        <dbReference type="Proteomes" id="UP000887116"/>
    </source>
</evidence>
<keyword evidence="2" id="KW-1185">Reference proteome</keyword>
<proteinExistence type="predicted"/>
<dbReference type="AlphaFoldDB" id="A0A8X6LLQ1"/>
<dbReference type="EMBL" id="BMAO01017255">
    <property type="protein sequence ID" value="GFR14425.1"/>
    <property type="molecule type" value="Genomic_DNA"/>
</dbReference>
<reference evidence="1" key="1">
    <citation type="submission" date="2020-07" db="EMBL/GenBank/DDBJ databases">
        <title>Multicomponent nature underlies the extraordinary mechanical properties of spider dragline silk.</title>
        <authorList>
            <person name="Kono N."/>
            <person name="Nakamura H."/>
            <person name="Mori M."/>
            <person name="Yoshida Y."/>
            <person name="Ohtoshi R."/>
            <person name="Malay A.D."/>
            <person name="Moran D.A.P."/>
            <person name="Tomita M."/>
            <person name="Numata K."/>
            <person name="Arakawa K."/>
        </authorList>
    </citation>
    <scope>NUCLEOTIDE SEQUENCE</scope>
</reference>
<name>A0A8X6LLQ1_TRICU</name>
<sequence length="85" mass="9654">MCNHIEVLQNRTKAFKIKCDNVERHTKPSVNTLRNGLRHMCGNGPYIIFTYLPVNRVRGYFTKQIADGQLTGTLCLATKLGDVFI</sequence>
<protein>
    <submittedName>
        <fullName evidence="1">Uncharacterized protein</fullName>
    </submittedName>
</protein>
<accession>A0A8X6LLQ1</accession>
<gene>
    <name evidence="1" type="ORF">TNCT_410081</name>
</gene>
<organism evidence="1 2">
    <name type="scientific">Trichonephila clavata</name>
    <name type="common">Joro spider</name>
    <name type="synonym">Nephila clavata</name>
    <dbReference type="NCBI Taxonomy" id="2740835"/>
    <lineage>
        <taxon>Eukaryota</taxon>
        <taxon>Metazoa</taxon>
        <taxon>Ecdysozoa</taxon>
        <taxon>Arthropoda</taxon>
        <taxon>Chelicerata</taxon>
        <taxon>Arachnida</taxon>
        <taxon>Araneae</taxon>
        <taxon>Araneomorphae</taxon>
        <taxon>Entelegynae</taxon>
        <taxon>Araneoidea</taxon>
        <taxon>Nephilidae</taxon>
        <taxon>Trichonephila</taxon>
    </lineage>
</organism>
<evidence type="ECO:0000313" key="1">
    <source>
        <dbReference type="EMBL" id="GFR14425.1"/>
    </source>
</evidence>